<name>A0A4R6NXU7_9GAMM</name>
<dbReference type="EMBL" id="SNXI01000031">
    <property type="protein sequence ID" value="TDP27338.1"/>
    <property type="molecule type" value="Genomic_DNA"/>
</dbReference>
<keyword evidence="3" id="KW-1185">Reference proteome</keyword>
<gene>
    <name evidence="2" type="ORF">DEU29_13111</name>
</gene>
<evidence type="ECO:0000313" key="2">
    <source>
        <dbReference type="EMBL" id="TDP27338.1"/>
    </source>
</evidence>
<evidence type="ECO:0000256" key="1">
    <source>
        <dbReference type="SAM" id="Coils"/>
    </source>
</evidence>
<sequence length="138" mass="15923">MSTKQARITQDREKEICDLIVLLASRSKNGKVTWGKLEEVTGFTRQALSARDAIAEAYKEVNSTTKTKVTSEKRVEELEAKLTKIQAECSRLKKTLQEYDQKYVRWMYNATNANLTVEQLNSPVPHSMKTESRRRKLK</sequence>
<proteinExistence type="predicted"/>
<reference evidence="2 3" key="1">
    <citation type="submission" date="2019-03" db="EMBL/GenBank/DDBJ databases">
        <title>Freshwater and sediment microbial communities from various areas in North America, analyzing microbe dynamics in response to fracking.</title>
        <authorList>
            <person name="Lamendella R."/>
        </authorList>
    </citation>
    <scope>NUCLEOTIDE SEQUENCE [LARGE SCALE GENOMIC DNA]</scope>
    <source>
        <strain evidence="2 3">18_TX</strain>
    </source>
</reference>
<feature type="coiled-coil region" evidence="1">
    <location>
        <begin position="61"/>
        <end position="102"/>
    </location>
</feature>
<accession>A0A4R6NXU7</accession>
<protein>
    <submittedName>
        <fullName evidence="2">Uncharacterized protein</fullName>
    </submittedName>
</protein>
<dbReference type="RefSeq" id="WP_133540844.1">
    <property type="nucleotide sequence ID" value="NZ_SNXI01000031.1"/>
</dbReference>
<dbReference type="OrthoDB" id="8702396at2"/>
<evidence type="ECO:0000313" key="3">
    <source>
        <dbReference type="Proteomes" id="UP000295531"/>
    </source>
</evidence>
<organism evidence="2 3">
    <name type="scientific">Idiomarina aquatica</name>
    <dbReference type="NCBI Taxonomy" id="1327752"/>
    <lineage>
        <taxon>Bacteria</taxon>
        <taxon>Pseudomonadati</taxon>
        <taxon>Pseudomonadota</taxon>
        <taxon>Gammaproteobacteria</taxon>
        <taxon>Alteromonadales</taxon>
        <taxon>Idiomarinaceae</taxon>
        <taxon>Idiomarina</taxon>
    </lineage>
</organism>
<keyword evidence="1" id="KW-0175">Coiled coil</keyword>
<dbReference type="Proteomes" id="UP000295531">
    <property type="component" value="Unassembled WGS sequence"/>
</dbReference>
<comment type="caution">
    <text evidence="2">The sequence shown here is derived from an EMBL/GenBank/DDBJ whole genome shotgun (WGS) entry which is preliminary data.</text>
</comment>
<dbReference type="AlphaFoldDB" id="A0A4R6NXU7"/>